<dbReference type="PANTHER" id="PTHR33693:SF9">
    <property type="entry name" value="TYPE-4 URACIL-DNA GLYCOSYLASE"/>
    <property type="match status" value="1"/>
</dbReference>
<dbReference type="NCBIfam" id="TIGR03914">
    <property type="entry name" value="UDG_fam_dom"/>
    <property type="match status" value="1"/>
</dbReference>
<keyword evidence="3" id="KW-0004">4Fe-4S</keyword>
<dbReference type="SMART" id="SM00986">
    <property type="entry name" value="UDG"/>
    <property type="match status" value="1"/>
</dbReference>
<dbReference type="SMART" id="SM00987">
    <property type="entry name" value="UreE_C"/>
    <property type="match status" value="1"/>
</dbReference>
<keyword evidence="8" id="KW-0411">Iron-sulfur</keyword>
<comment type="similarity">
    <text evidence="1">Belongs to the uracil-DNA glycosylase (UDG) superfamily. Type 4 (UDGa) family.</text>
</comment>
<organism evidence="11 12">
    <name type="scientific">Microbacterium hydrocarbonoxydans</name>
    <dbReference type="NCBI Taxonomy" id="273678"/>
    <lineage>
        <taxon>Bacteria</taxon>
        <taxon>Bacillati</taxon>
        <taxon>Actinomycetota</taxon>
        <taxon>Actinomycetes</taxon>
        <taxon>Micrococcales</taxon>
        <taxon>Microbacteriaceae</taxon>
        <taxon>Microbacterium</taxon>
    </lineage>
</organism>
<keyword evidence="5" id="KW-0227">DNA damage</keyword>
<evidence type="ECO:0000259" key="10">
    <source>
        <dbReference type="SMART" id="SM00986"/>
    </source>
</evidence>
<dbReference type="InterPro" id="IPR005273">
    <property type="entry name" value="Ura-DNA_glyco_family4"/>
</dbReference>
<keyword evidence="4" id="KW-0479">Metal-binding</keyword>
<dbReference type="Proteomes" id="UP000183750">
    <property type="component" value="Unassembled WGS sequence"/>
</dbReference>
<dbReference type="PANTHER" id="PTHR33693">
    <property type="entry name" value="TYPE-5 URACIL-DNA GLYCOSYLASE"/>
    <property type="match status" value="1"/>
</dbReference>
<evidence type="ECO:0000256" key="2">
    <source>
        <dbReference type="ARBA" id="ARBA00019403"/>
    </source>
</evidence>
<dbReference type="SUPFAM" id="SSF52141">
    <property type="entry name" value="Uracil-DNA glycosylase-like"/>
    <property type="match status" value="1"/>
</dbReference>
<keyword evidence="7" id="KW-0408">Iron</keyword>
<dbReference type="GO" id="GO:0006281">
    <property type="term" value="P:DNA repair"/>
    <property type="evidence" value="ECO:0007669"/>
    <property type="project" value="UniProtKB-KW"/>
</dbReference>
<evidence type="ECO:0000256" key="5">
    <source>
        <dbReference type="ARBA" id="ARBA00022763"/>
    </source>
</evidence>
<dbReference type="GO" id="GO:0051539">
    <property type="term" value="F:4 iron, 4 sulfur cluster binding"/>
    <property type="evidence" value="ECO:0007669"/>
    <property type="project" value="UniProtKB-KW"/>
</dbReference>
<protein>
    <recommendedName>
        <fullName evidence="2">Type-4 uracil-DNA glycosylase</fullName>
    </recommendedName>
</protein>
<evidence type="ECO:0000256" key="1">
    <source>
        <dbReference type="ARBA" id="ARBA00006521"/>
    </source>
</evidence>
<dbReference type="AlphaFoldDB" id="A0A1H4KSE9"/>
<dbReference type="EMBL" id="FNSQ01000005">
    <property type="protein sequence ID" value="SEB61431.1"/>
    <property type="molecule type" value="Genomic_DNA"/>
</dbReference>
<dbReference type="InterPro" id="IPR051536">
    <property type="entry name" value="UDG_Type-4/5"/>
</dbReference>
<dbReference type="GO" id="GO:0097506">
    <property type="term" value="F:deaminated base DNA N-glycosylase activity"/>
    <property type="evidence" value="ECO:0007669"/>
    <property type="project" value="UniProtKB-ARBA"/>
</dbReference>
<name>A0A1H4KSE9_9MICO</name>
<feature type="domain" description="Uracil-DNA glycosylase-like" evidence="10">
    <location>
        <begin position="44"/>
        <end position="206"/>
    </location>
</feature>
<dbReference type="NCBIfam" id="TIGR00758">
    <property type="entry name" value="UDG_fam4"/>
    <property type="match status" value="1"/>
</dbReference>
<accession>A0A1H4KSE9</accession>
<proteinExistence type="inferred from homology"/>
<reference evidence="12" key="1">
    <citation type="submission" date="2016-10" db="EMBL/GenBank/DDBJ databases">
        <authorList>
            <person name="Varghese N."/>
            <person name="Submissions S."/>
        </authorList>
    </citation>
    <scope>NUCLEOTIDE SEQUENCE [LARGE SCALE GENOMIC DNA]</scope>
    <source>
        <strain evidence="12">DSM 16089</strain>
    </source>
</reference>
<evidence type="ECO:0000256" key="3">
    <source>
        <dbReference type="ARBA" id="ARBA00022485"/>
    </source>
</evidence>
<dbReference type="OrthoDB" id="5290748at2"/>
<evidence type="ECO:0000256" key="9">
    <source>
        <dbReference type="ARBA" id="ARBA00023204"/>
    </source>
</evidence>
<dbReference type="InterPro" id="IPR005122">
    <property type="entry name" value="Uracil-DNA_glycosylase-like"/>
</dbReference>
<evidence type="ECO:0000313" key="11">
    <source>
        <dbReference type="EMBL" id="SEB61431.1"/>
    </source>
</evidence>
<evidence type="ECO:0000313" key="12">
    <source>
        <dbReference type="Proteomes" id="UP000183750"/>
    </source>
</evidence>
<evidence type="ECO:0000256" key="4">
    <source>
        <dbReference type="ARBA" id="ARBA00022723"/>
    </source>
</evidence>
<dbReference type="RefSeq" id="WP_060927471.1">
    <property type="nucleotide sequence ID" value="NZ_FNSQ01000005.1"/>
</dbReference>
<sequence length="215" mass="23256">MTRQQERPGAERWVPEDAGVGDLRAASESCRGCELWQDATQVVFSAGHPGARLMLVGEQPGEHEDRVGEPFVGPAGQVLEDALDAAGIGRRDVYLTNAVKHFRFEPRGKRRIHMKPTTAHVVACHPWLQAEVEAVRPRLIVAMGATAARSVLGRPVTIGEERGVLLAPQGLAVDQALVTAHPSSLLRMRDADERRAARRAFVADLRAAAELAGVS</sequence>
<keyword evidence="9" id="KW-0234">DNA repair</keyword>
<evidence type="ECO:0000256" key="8">
    <source>
        <dbReference type="ARBA" id="ARBA00023014"/>
    </source>
</evidence>
<dbReference type="CDD" id="cd10030">
    <property type="entry name" value="UDG-F4_TTUDGA_SPO1dp_like"/>
    <property type="match status" value="1"/>
</dbReference>
<keyword evidence="12" id="KW-1185">Reference proteome</keyword>
<dbReference type="GO" id="GO:0046872">
    <property type="term" value="F:metal ion binding"/>
    <property type="evidence" value="ECO:0007669"/>
    <property type="project" value="UniProtKB-KW"/>
</dbReference>
<keyword evidence="6" id="KW-0378">Hydrolase</keyword>
<dbReference type="InterPro" id="IPR036895">
    <property type="entry name" value="Uracil-DNA_glycosylase-like_sf"/>
</dbReference>
<dbReference type="Gene3D" id="3.40.470.10">
    <property type="entry name" value="Uracil-DNA glycosylase-like domain"/>
    <property type="match status" value="1"/>
</dbReference>
<evidence type="ECO:0000256" key="7">
    <source>
        <dbReference type="ARBA" id="ARBA00023004"/>
    </source>
</evidence>
<dbReference type="Pfam" id="PF03167">
    <property type="entry name" value="UDG"/>
    <property type="match status" value="1"/>
</dbReference>
<gene>
    <name evidence="11" type="ORF">SAMN04489807_1527</name>
</gene>
<evidence type="ECO:0000256" key="6">
    <source>
        <dbReference type="ARBA" id="ARBA00022801"/>
    </source>
</evidence>